<dbReference type="PANTHER" id="PTHR24006:SF925">
    <property type="entry name" value="UBIQUITINYL HYDROLASE 1"/>
    <property type="match status" value="1"/>
</dbReference>
<dbReference type="InterPro" id="IPR021905">
    <property type="entry name" value="DUF3517"/>
</dbReference>
<evidence type="ECO:0000313" key="3">
    <source>
        <dbReference type="EMBL" id="KAK7516793.1"/>
    </source>
</evidence>
<feature type="domain" description="USP" evidence="2">
    <location>
        <begin position="1536"/>
        <end position="1849"/>
    </location>
</feature>
<evidence type="ECO:0000259" key="2">
    <source>
        <dbReference type="PROSITE" id="PS50235"/>
    </source>
</evidence>
<dbReference type="SUPFAM" id="SSF54001">
    <property type="entry name" value="Cysteine proteinases"/>
    <property type="match status" value="1"/>
</dbReference>
<sequence length="2541" mass="286283">MSASIEGDEEVARLDHQVAAAPTTPNNGDNDGGVEQTTANGAHASHTPSRMTINVRTPQQSTPPNDCAPSSHPAASASLDEAMDADHDTDSSGTLLSSPIQPSPKTKPESPFTTAVPRDSPASSAHSPPVVEIEVDDDEDIEDHQDNVIEIPDDDEDDMVTENVFDSFPWAREHGREAAIAGISRALAKPLQNPSNEGELTLITKWLREVATKVKREMVSPQAAYLEEATSWECIGKMFKCILNRQVPYAESFHLDNEQVEEVALSHLWKAYSTCVAQIIDVELAYLRQTGSSFNKTSLLVSPIHMRNLANFFKCSEDVPFWILVKNILDGDIPGFSGTVLKTFVKELEKFENLVGLVKIGLSNNYLRAAASESLRLIQNLVLASRPIPWQRLRLDPRWMASSLYLLFTELDCEIRASLKAPVELCNELVLTARELLFRLAELDHEQAREHAEEILGTTSAQNPQASKPVVLAECWFLKTLKEYILKSHMNHRIWAVETMSQRFVTLWTGNPKDQEGTRLLDLFCEFLLEIDVISYIIGIDSHPQLVSRSGNIIGFLAVNHHYGHDQTDALWSSITQNQDPRMVEALIEVLAYLANLMDLEEVVYICSKLRTLPVASFTGSFLELFRKACNCVIQKALQLHSPWFTGGEVMRQESVELLIHVAQESFPNEHSTPVTDNLHRIALQEFSNMTRPEMITAEDRHTIYATCAESIEDKTSQAAASAQIISMLLSTSPDDASFLHELGLPEQVANELCVFVESQPPTPSEYLTHALGARLTLLFNLISINPDCLPVELQEETWEHLVGKNAISQQARDIAWHQLSQMVKSQVSANSFLSRCAADLLPKVEPEYYTPGLFDFLRQLIDHQRRISGAGEISSQGIVEPVGVELLWRILLKAPNGTIEQTTADFLSALYLDVRTLKSYTTEHPNAILNTHTALVERCIGQLVKAYSRAKASEVKMTDVSDVEDEDERHFQRTLLFMTLLIHGARRRVDLQISSPRLRKPSLPSSCEGSTGEPMDIKFQAFGGDRTEVKTVTVKNGETYSWLVDRLCEWTGFPEVLIIHCGQRINQKESNDCRLEDMGLDKGLILVKQVGEAEPTTYSTGSITTVEKEILKNYDTIYDFLDGGDDSFSHATFEFLRLLPPHGKSLALTYGGRSTENIDELASLAFQPGKTFKARISILALMKDFQTHLKAGPVNVHLISHSVQLLSAAILQEELIDGKLSGPHDLSLAFMTLETFNDLLKERVEPDVSSSYFKDGARLVERLVSFLQSSLRTPAHSHLTCQCYKAILEAAQHSRDVWSAFTGRSDLKDMHSTLLLSFPQEGARKDIAQTIENNCIHVAEKARFSAEEVISFYWSVLSELLPQAENCASTAREFFEITTKTFRRYDEHQRNEAALRGYISTWSDLMLGHSHEPFVGRYDADIIVLGFTQLLRTAMQSLKSFKKPLAIDDLAVKVFTKFLFPMTSEQTDPGTLPVLDTATRHELYELVIALCEDSSVCRKIIDLNSRMLAMSGELPEEDIYGSSGARELRSETGYVGLDNPQALCYMNSLMTQLFMDLEFRKFIFEAEGSGEDGLLKSMKELFAKMQSSYGRSVDIRSFALCVRGTDKKPINVTIQMDTEEFFRLLMDQLESQLATSEDKQRLKNFYGGRSVNQIKSRDCQHVSETTETLFNLPLEVKGKETLEESLRAYVQGESLDGENKYKCEPCGGRLVNAIKRTCLQSVPDNLIVHLKRFDFDPFTLSRSKINDYFHFPSRVNMSPYKVEYLSDPESPIEDDWFELVGIVVHAGGVEQGHYWSYSRVRPTTEMPGRWIKFNDDTVTEQDMNKVDMECYGGSARHTSAYMLLYQRASAVAHGASDVLRAPQSLNPVAEVPAELEDEIEKDNERQIREYCMFDRAHCFFLRRLVMQLPSLNHGVCSEKHELESCVLGMALEHIYLVTGRSGDVEELGRVLDDINRVTGSYCICKKFILDWISSHKSALPDWLIYSYIVDGNNPVSTRIANFLLEMLKSIRKTYAPEYGVDVLNPELKQVYDATKDGVLPNFLRRLFFMVYDLGWVPANGLELYQRPWDTYFTLLRAIWMLGPHERAMMLHQGFFKMAMDIATVDSNSEPTTPYAEIRKAFMSKKAKPEMFSFNHFVASMVCNVDLRPVACKSDDERFKAASASEDSSKLPLTEEEADLFYLWHPRDQCYIVLNKLLENASVPSCGPCGDIVMAITSIENQEITNRTFSTLFEGIEVMPATSAQPFIQTVAYFVWGAPSPAWARKALAWLIKSIDQEKMVVADTYIWALNNLWSLVPKARWGEEMPSFFQGEILDLAHVWAPALLSHEDRDIQSQATKAVRNWVLGNGPCQPGTFDTPDPSGGLASKRINAVRELTRAGFERIIVLHKEAEVSRVSVEGLYLMMLDCSRFLQALRLDLPEMYGDDVETEELVRMCDISDQYVRSWPESDEYESSKYARYHRHNRGRPLLPVPSPVPDPHDEKNGYIKGVDGDEEEDEMIYTSETIHDSRTGDIDNLSLLTTRATVSGDDDLDYAEEVEGV</sequence>
<dbReference type="PROSITE" id="PS00973">
    <property type="entry name" value="USP_2"/>
    <property type="match status" value="1"/>
</dbReference>
<feature type="compositionally biased region" description="Polar residues" evidence="1">
    <location>
        <begin position="91"/>
        <end position="104"/>
    </location>
</feature>
<reference evidence="3 4" key="1">
    <citation type="submission" date="2024-04" db="EMBL/GenBank/DDBJ databases">
        <title>Phyllosticta paracitricarpa is synonymous to the EU quarantine fungus P. citricarpa based on phylogenomic analyses.</title>
        <authorList>
            <consortium name="Lawrence Berkeley National Laboratory"/>
            <person name="Van Ingen-Buijs V.A."/>
            <person name="Van Westerhoven A.C."/>
            <person name="Haridas S."/>
            <person name="Skiadas P."/>
            <person name="Martin F."/>
            <person name="Groenewald J.Z."/>
            <person name="Crous P.W."/>
            <person name="Seidl M.F."/>
        </authorList>
    </citation>
    <scope>NUCLEOTIDE SEQUENCE [LARGE SCALE GENOMIC DNA]</scope>
    <source>
        <strain evidence="3 4">CBS 123371</strain>
    </source>
</reference>
<dbReference type="InterPro" id="IPR018200">
    <property type="entry name" value="USP_CS"/>
</dbReference>
<name>A0ABR1KL28_9PEZI</name>
<dbReference type="PANTHER" id="PTHR24006">
    <property type="entry name" value="UBIQUITIN CARBOXYL-TERMINAL HYDROLASE"/>
    <property type="match status" value="1"/>
</dbReference>
<dbReference type="Pfam" id="PF12030">
    <property type="entry name" value="DUF3517"/>
    <property type="match status" value="1"/>
</dbReference>
<evidence type="ECO:0000313" key="4">
    <source>
        <dbReference type="Proteomes" id="UP001363622"/>
    </source>
</evidence>
<dbReference type="PROSITE" id="PS50235">
    <property type="entry name" value="USP_3"/>
    <property type="match status" value="1"/>
</dbReference>
<dbReference type="Pfam" id="PF00443">
    <property type="entry name" value="UCH"/>
    <property type="match status" value="1"/>
</dbReference>
<feature type="compositionally biased region" description="Polar residues" evidence="1">
    <location>
        <begin position="23"/>
        <end position="64"/>
    </location>
</feature>
<dbReference type="Proteomes" id="UP001363622">
    <property type="component" value="Unassembled WGS sequence"/>
</dbReference>
<comment type="caution">
    <text evidence="3">The sequence shown here is derived from an EMBL/GenBank/DDBJ whole genome shotgun (WGS) entry which is preliminary data.</text>
</comment>
<feature type="region of interest" description="Disordered" evidence="1">
    <location>
        <begin position="1"/>
        <end position="129"/>
    </location>
</feature>
<dbReference type="EMBL" id="JBBPHU010000006">
    <property type="protein sequence ID" value="KAK7516793.1"/>
    <property type="molecule type" value="Genomic_DNA"/>
</dbReference>
<feature type="region of interest" description="Disordered" evidence="1">
    <location>
        <begin position="2463"/>
        <end position="2490"/>
    </location>
</feature>
<dbReference type="Gene3D" id="3.90.70.10">
    <property type="entry name" value="Cysteine proteinases"/>
    <property type="match status" value="1"/>
</dbReference>
<dbReference type="InterPro" id="IPR038765">
    <property type="entry name" value="Papain-like_cys_pep_sf"/>
</dbReference>
<dbReference type="InterPro" id="IPR028889">
    <property type="entry name" value="USP"/>
</dbReference>
<gene>
    <name evidence="3" type="ORF">IWZ03DRAFT_415301</name>
</gene>
<evidence type="ECO:0000256" key="1">
    <source>
        <dbReference type="SAM" id="MobiDB-lite"/>
    </source>
</evidence>
<feature type="compositionally biased region" description="Low complexity" evidence="1">
    <location>
        <begin position="120"/>
        <end position="129"/>
    </location>
</feature>
<accession>A0ABR1KL28</accession>
<protein>
    <recommendedName>
        <fullName evidence="2">USP domain-containing protein</fullName>
    </recommendedName>
</protein>
<dbReference type="InterPro" id="IPR001394">
    <property type="entry name" value="Peptidase_C19_UCH"/>
</dbReference>
<keyword evidence="4" id="KW-1185">Reference proteome</keyword>
<organism evidence="3 4">
    <name type="scientific">Phyllosticta citriasiana</name>
    <dbReference type="NCBI Taxonomy" id="595635"/>
    <lineage>
        <taxon>Eukaryota</taxon>
        <taxon>Fungi</taxon>
        <taxon>Dikarya</taxon>
        <taxon>Ascomycota</taxon>
        <taxon>Pezizomycotina</taxon>
        <taxon>Dothideomycetes</taxon>
        <taxon>Dothideomycetes incertae sedis</taxon>
        <taxon>Botryosphaeriales</taxon>
        <taxon>Phyllostictaceae</taxon>
        <taxon>Phyllosticta</taxon>
    </lineage>
</organism>
<proteinExistence type="predicted"/>
<feature type="compositionally biased region" description="Low complexity" evidence="1">
    <location>
        <begin position="68"/>
        <end position="78"/>
    </location>
</feature>
<dbReference type="InterPro" id="IPR050164">
    <property type="entry name" value="Peptidase_C19"/>
</dbReference>